<feature type="binding site" evidence="8">
    <location>
        <position position="141"/>
    </location>
    <ligand>
        <name>ATP</name>
        <dbReference type="ChEBI" id="CHEBI:30616"/>
    </ligand>
</feature>
<organism evidence="9 10">
    <name type="scientific">Methylobacterium durans</name>
    <dbReference type="NCBI Taxonomy" id="2202825"/>
    <lineage>
        <taxon>Bacteria</taxon>
        <taxon>Pseudomonadati</taxon>
        <taxon>Pseudomonadota</taxon>
        <taxon>Alphaproteobacteria</taxon>
        <taxon>Hyphomicrobiales</taxon>
        <taxon>Methylobacteriaceae</taxon>
        <taxon>Methylobacterium</taxon>
    </lineage>
</organism>
<accession>A0A2U8WD23</accession>
<gene>
    <name evidence="8" type="primary">ydiU</name>
    <name evidence="8" type="synonym">selO</name>
    <name evidence="9" type="ORF">DK389_27070</name>
</gene>
<keyword evidence="3 8" id="KW-0548">Nucleotidyltransferase</keyword>
<dbReference type="OrthoDB" id="9776281at2"/>
<feature type="binding site" evidence="8">
    <location>
        <position position="142"/>
    </location>
    <ligand>
        <name>ATP</name>
        <dbReference type="ChEBI" id="CHEBI:30616"/>
    </ligand>
</feature>
<reference evidence="10" key="1">
    <citation type="submission" date="2018-05" db="EMBL/GenBank/DDBJ databases">
        <title>Complete Genome Sequence of Methylobacterium sp. 17SD2-17.</title>
        <authorList>
            <person name="Srinivasan S."/>
        </authorList>
    </citation>
    <scope>NUCLEOTIDE SEQUENCE [LARGE SCALE GENOMIC DNA]</scope>
    <source>
        <strain evidence="10">17SD2-17</strain>
    </source>
</reference>
<keyword evidence="5 8" id="KW-0547">Nucleotide-binding</keyword>
<comment type="similarity">
    <text evidence="1 8">Belongs to the SELO family.</text>
</comment>
<dbReference type="Proteomes" id="UP000245926">
    <property type="component" value="Chromosome"/>
</dbReference>
<dbReference type="EC" id="2.7.7.108" evidence="8"/>
<name>A0A2U8WD23_9HYPH</name>
<dbReference type="EMBL" id="CP029550">
    <property type="protein sequence ID" value="AWN43501.1"/>
    <property type="molecule type" value="Genomic_DNA"/>
</dbReference>
<feature type="binding site" evidence="8">
    <location>
        <position position="105"/>
    </location>
    <ligand>
        <name>ATP</name>
        <dbReference type="ChEBI" id="CHEBI:30616"/>
    </ligand>
</feature>
<evidence type="ECO:0000256" key="8">
    <source>
        <dbReference type="HAMAP-Rule" id="MF_00692"/>
    </source>
</evidence>
<evidence type="ECO:0000256" key="4">
    <source>
        <dbReference type="ARBA" id="ARBA00022723"/>
    </source>
</evidence>
<feature type="binding site" evidence="8">
    <location>
        <position position="107"/>
    </location>
    <ligand>
        <name>ATP</name>
        <dbReference type="ChEBI" id="CHEBI:30616"/>
    </ligand>
</feature>
<feature type="binding site" evidence="8">
    <location>
        <position position="129"/>
    </location>
    <ligand>
        <name>ATP</name>
        <dbReference type="ChEBI" id="CHEBI:30616"/>
    </ligand>
</feature>
<feature type="binding site" evidence="8">
    <location>
        <position position="274"/>
    </location>
    <ligand>
        <name>Mg(2+)</name>
        <dbReference type="ChEBI" id="CHEBI:18420"/>
    </ligand>
</feature>
<dbReference type="PANTHER" id="PTHR32057">
    <property type="entry name" value="PROTEIN ADENYLYLTRANSFERASE SELO, MITOCHONDRIAL"/>
    <property type="match status" value="1"/>
</dbReference>
<dbReference type="PANTHER" id="PTHR32057:SF14">
    <property type="entry name" value="PROTEIN ADENYLYLTRANSFERASE SELO, MITOCHONDRIAL"/>
    <property type="match status" value="1"/>
</dbReference>
<dbReference type="NCBIfam" id="NF000658">
    <property type="entry name" value="PRK00029.1"/>
    <property type="match status" value="1"/>
</dbReference>
<keyword evidence="7 8" id="KW-0460">Magnesium</keyword>
<dbReference type="GO" id="GO:0070733">
    <property type="term" value="F:AMPylase activity"/>
    <property type="evidence" value="ECO:0007669"/>
    <property type="project" value="UniProtKB-EC"/>
</dbReference>
<keyword evidence="4 8" id="KW-0479">Metal-binding</keyword>
<evidence type="ECO:0000256" key="6">
    <source>
        <dbReference type="ARBA" id="ARBA00022840"/>
    </source>
</evidence>
<dbReference type="GO" id="GO:0005524">
    <property type="term" value="F:ATP binding"/>
    <property type="evidence" value="ECO:0007669"/>
    <property type="project" value="UniProtKB-UniRule"/>
</dbReference>
<protein>
    <recommendedName>
        <fullName evidence="8">Protein nucleotidyltransferase YdiU</fullName>
        <ecNumber evidence="8">2.7.7.-</ecNumber>
    </recommendedName>
    <alternativeName>
        <fullName evidence="8">Protein adenylyltransferase YdiU</fullName>
        <ecNumber evidence="8">2.7.7.108</ecNumber>
    </alternativeName>
    <alternativeName>
        <fullName evidence="8">Protein uridylyltransferase YdiU</fullName>
        <ecNumber evidence="8">2.7.7.-</ecNumber>
    </alternativeName>
</protein>
<dbReference type="EC" id="2.7.7.-" evidence="8"/>
<dbReference type="GO" id="GO:0030145">
    <property type="term" value="F:manganese ion binding"/>
    <property type="evidence" value="ECO:0007669"/>
    <property type="project" value="UniProtKB-UniRule"/>
</dbReference>
<evidence type="ECO:0000313" key="10">
    <source>
        <dbReference type="Proteomes" id="UP000245926"/>
    </source>
</evidence>
<comment type="catalytic activity">
    <reaction evidence="8">
        <text>L-threonyl-[protein] + ATP = 3-O-(5'-adenylyl)-L-threonyl-[protein] + diphosphate</text>
        <dbReference type="Rhea" id="RHEA:54292"/>
        <dbReference type="Rhea" id="RHEA-COMP:11060"/>
        <dbReference type="Rhea" id="RHEA-COMP:13847"/>
        <dbReference type="ChEBI" id="CHEBI:30013"/>
        <dbReference type="ChEBI" id="CHEBI:30616"/>
        <dbReference type="ChEBI" id="CHEBI:33019"/>
        <dbReference type="ChEBI" id="CHEBI:138113"/>
        <dbReference type="EC" id="2.7.7.108"/>
    </reaction>
</comment>
<feature type="binding site" evidence="8">
    <location>
        <position position="283"/>
    </location>
    <ligand>
        <name>Mg(2+)</name>
        <dbReference type="ChEBI" id="CHEBI:18420"/>
    </ligand>
</feature>
<dbReference type="AlphaFoldDB" id="A0A2U8WD23"/>
<evidence type="ECO:0000256" key="1">
    <source>
        <dbReference type="ARBA" id="ARBA00009747"/>
    </source>
</evidence>
<evidence type="ECO:0000256" key="3">
    <source>
        <dbReference type="ARBA" id="ARBA00022695"/>
    </source>
</evidence>
<keyword evidence="8" id="KW-0464">Manganese</keyword>
<dbReference type="GO" id="GO:0000287">
    <property type="term" value="F:magnesium ion binding"/>
    <property type="evidence" value="ECO:0007669"/>
    <property type="project" value="UniProtKB-UniRule"/>
</dbReference>
<keyword evidence="6 8" id="KW-0067">ATP-binding</keyword>
<feature type="binding site" evidence="8">
    <location>
        <position position="202"/>
    </location>
    <ligand>
        <name>ATP</name>
        <dbReference type="ChEBI" id="CHEBI:30616"/>
    </ligand>
</feature>
<comment type="catalytic activity">
    <reaction evidence="8">
        <text>L-seryl-[protein] + ATP = 3-O-(5'-adenylyl)-L-seryl-[protein] + diphosphate</text>
        <dbReference type="Rhea" id="RHEA:58120"/>
        <dbReference type="Rhea" id="RHEA-COMP:9863"/>
        <dbReference type="Rhea" id="RHEA-COMP:15073"/>
        <dbReference type="ChEBI" id="CHEBI:29999"/>
        <dbReference type="ChEBI" id="CHEBI:30616"/>
        <dbReference type="ChEBI" id="CHEBI:33019"/>
        <dbReference type="ChEBI" id="CHEBI:142516"/>
        <dbReference type="EC" id="2.7.7.108"/>
    </reaction>
</comment>
<feature type="active site" description="Proton acceptor" evidence="8">
    <location>
        <position position="273"/>
    </location>
</feature>
<evidence type="ECO:0000256" key="7">
    <source>
        <dbReference type="ARBA" id="ARBA00022842"/>
    </source>
</evidence>
<feature type="binding site" evidence="8">
    <location>
        <position position="195"/>
    </location>
    <ligand>
        <name>ATP</name>
        <dbReference type="ChEBI" id="CHEBI:30616"/>
    </ligand>
</feature>
<feature type="binding site" evidence="8">
    <location>
        <position position="108"/>
    </location>
    <ligand>
        <name>ATP</name>
        <dbReference type="ChEBI" id="CHEBI:30616"/>
    </ligand>
</feature>
<dbReference type="HAMAP" id="MF_00692">
    <property type="entry name" value="SelO"/>
    <property type="match status" value="1"/>
</dbReference>
<proteinExistence type="inferred from homology"/>
<keyword evidence="2 8" id="KW-0808">Transferase</keyword>
<comment type="catalytic activity">
    <reaction evidence="8">
        <text>L-tyrosyl-[protein] + UTP = O-(5'-uridylyl)-L-tyrosyl-[protein] + diphosphate</text>
        <dbReference type="Rhea" id="RHEA:83887"/>
        <dbReference type="Rhea" id="RHEA-COMP:10136"/>
        <dbReference type="Rhea" id="RHEA-COMP:20238"/>
        <dbReference type="ChEBI" id="CHEBI:33019"/>
        <dbReference type="ChEBI" id="CHEBI:46398"/>
        <dbReference type="ChEBI" id="CHEBI:46858"/>
        <dbReference type="ChEBI" id="CHEBI:90602"/>
    </reaction>
</comment>
<comment type="function">
    <text evidence="8">Nucleotidyltransferase involved in the post-translational modification of proteins. It can catalyze the addition of adenosine monophosphate (AMP) or uridine monophosphate (UMP) to a protein, resulting in modifications known as AMPylation and UMPylation.</text>
</comment>
<evidence type="ECO:0000256" key="2">
    <source>
        <dbReference type="ARBA" id="ARBA00022679"/>
    </source>
</evidence>
<keyword evidence="10" id="KW-1185">Reference proteome</keyword>
<evidence type="ECO:0000256" key="5">
    <source>
        <dbReference type="ARBA" id="ARBA00022741"/>
    </source>
</evidence>
<comment type="catalytic activity">
    <reaction evidence="8">
        <text>L-tyrosyl-[protein] + ATP = O-(5'-adenylyl)-L-tyrosyl-[protein] + diphosphate</text>
        <dbReference type="Rhea" id="RHEA:54288"/>
        <dbReference type="Rhea" id="RHEA-COMP:10136"/>
        <dbReference type="Rhea" id="RHEA-COMP:13846"/>
        <dbReference type="ChEBI" id="CHEBI:30616"/>
        <dbReference type="ChEBI" id="CHEBI:33019"/>
        <dbReference type="ChEBI" id="CHEBI:46858"/>
        <dbReference type="ChEBI" id="CHEBI:83624"/>
        <dbReference type="EC" id="2.7.7.108"/>
    </reaction>
</comment>
<comment type="cofactor">
    <cofactor evidence="8">
        <name>Mg(2+)</name>
        <dbReference type="ChEBI" id="CHEBI:18420"/>
    </cofactor>
    <cofactor evidence="8">
        <name>Mn(2+)</name>
        <dbReference type="ChEBI" id="CHEBI:29035"/>
    </cofactor>
</comment>
<sequence>MRGPRRAARLIIRETVLPETAPRPSRRHAELGPAFYDIVAPARFPQAILRYRNRPWAERVGLGTLTDADWIRHFGRFEPLPGSFPEPLALRYHGHQFRSYNPDLGDGRGFLFAQLHDLRDGRLLDLGTKGSGQTPWSRGADGRLTLKGGVREVLATAMLEALGVETSKSFSLIETGEALERGDEPSPTRSSVLVRLSHSHVRIGSFQRFLALSETDNIVRLLDHTITTYMPEIWQDALPDRAAAFLEAVSRRVARMGAQWMAAGFVHGVLNTDNINVTGESFDYGPWRFLPHFDPHFTAAYFDTTGLYSFGRQPEALFWNLSRLADCLLPVAEQPRLEAVLKGFGPHLQDAFAAALFARFGLAPAPEEPTHRFVGAFWRFLAESGAPFERVFFDWYGGLASAARAGASPVADLYRAESFAPVRAALEALEPADPRRLAHPYFAGQAPCTMLIDEVEALFAPIADRDDWSAFAGKLAEIARMAEAYGTGPEGMGEAA</sequence>
<feature type="binding site" evidence="8">
    <location>
        <position position="283"/>
    </location>
    <ligand>
        <name>ATP</name>
        <dbReference type="ChEBI" id="CHEBI:30616"/>
    </ligand>
</feature>
<dbReference type="InterPro" id="IPR003846">
    <property type="entry name" value="SelO"/>
</dbReference>
<evidence type="ECO:0000313" key="9">
    <source>
        <dbReference type="EMBL" id="AWN43501.1"/>
    </source>
</evidence>
<comment type="catalytic activity">
    <reaction evidence="8">
        <text>L-seryl-[protein] + UTP = O-(5'-uridylyl)-L-seryl-[protein] + diphosphate</text>
        <dbReference type="Rhea" id="RHEA:64604"/>
        <dbReference type="Rhea" id="RHEA-COMP:9863"/>
        <dbReference type="Rhea" id="RHEA-COMP:16635"/>
        <dbReference type="ChEBI" id="CHEBI:29999"/>
        <dbReference type="ChEBI" id="CHEBI:33019"/>
        <dbReference type="ChEBI" id="CHEBI:46398"/>
        <dbReference type="ChEBI" id="CHEBI:156051"/>
    </reaction>
</comment>
<dbReference type="KEGG" id="mets:DK389_27070"/>
<dbReference type="Pfam" id="PF02696">
    <property type="entry name" value="SelO"/>
    <property type="match status" value="1"/>
</dbReference>
<comment type="catalytic activity">
    <reaction evidence="8">
        <text>L-histidyl-[protein] + UTP = N(tele)-(5'-uridylyl)-L-histidyl-[protein] + diphosphate</text>
        <dbReference type="Rhea" id="RHEA:83891"/>
        <dbReference type="Rhea" id="RHEA-COMP:9745"/>
        <dbReference type="Rhea" id="RHEA-COMP:20239"/>
        <dbReference type="ChEBI" id="CHEBI:29979"/>
        <dbReference type="ChEBI" id="CHEBI:33019"/>
        <dbReference type="ChEBI" id="CHEBI:46398"/>
        <dbReference type="ChEBI" id="CHEBI:233474"/>
    </reaction>
</comment>